<dbReference type="PANTHER" id="PTHR47019:SF1">
    <property type="entry name" value="LIPID II FLIPPASE MURJ"/>
    <property type="match status" value="1"/>
</dbReference>
<keyword evidence="4" id="KW-0133">Cell shape</keyword>
<evidence type="ECO:0000256" key="3">
    <source>
        <dbReference type="ARBA" id="ARBA00022692"/>
    </source>
</evidence>
<keyword evidence="3 8" id="KW-0812">Transmembrane</keyword>
<proteinExistence type="predicted"/>
<reference evidence="9 10" key="1">
    <citation type="submission" date="2016-05" db="EMBL/GenBank/DDBJ databases">
        <title>Complete genome sequence of Rathayibacter tritici NCPPB 1953.</title>
        <authorList>
            <person name="Park J."/>
            <person name="Lee H.-H."/>
            <person name="Lee S.-W."/>
            <person name="Seo Y.-S."/>
        </authorList>
    </citation>
    <scope>NUCLEOTIDE SEQUENCE [LARGE SCALE GENOMIC DNA]</scope>
    <source>
        <strain evidence="9 10">NCPPB 1953</strain>
    </source>
</reference>
<feature type="transmembrane region" description="Helical" evidence="8">
    <location>
        <begin position="499"/>
        <end position="520"/>
    </location>
</feature>
<feature type="transmembrane region" description="Helical" evidence="8">
    <location>
        <begin position="161"/>
        <end position="183"/>
    </location>
</feature>
<keyword evidence="5" id="KW-0573">Peptidoglycan synthesis</keyword>
<dbReference type="PATRIC" id="fig|33888.3.peg.3282"/>
<dbReference type="GO" id="GO:0005886">
    <property type="term" value="C:plasma membrane"/>
    <property type="evidence" value="ECO:0007669"/>
    <property type="project" value="UniProtKB-SubCell"/>
</dbReference>
<feature type="transmembrane region" description="Helical" evidence="8">
    <location>
        <begin position="244"/>
        <end position="264"/>
    </location>
</feature>
<evidence type="ECO:0000256" key="7">
    <source>
        <dbReference type="ARBA" id="ARBA00023136"/>
    </source>
</evidence>
<feature type="transmembrane region" description="Helical" evidence="8">
    <location>
        <begin position="284"/>
        <end position="306"/>
    </location>
</feature>
<dbReference type="Proteomes" id="UP000077071">
    <property type="component" value="Chromosome"/>
</dbReference>
<dbReference type="GO" id="GO:0008360">
    <property type="term" value="P:regulation of cell shape"/>
    <property type="evidence" value="ECO:0007669"/>
    <property type="project" value="UniProtKB-KW"/>
</dbReference>
<dbReference type="GO" id="GO:0009252">
    <property type="term" value="P:peptidoglycan biosynthetic process"/>
    <property type="evidence" value="ECO:0007669"/>
    <property type="project" value="UniProtKB-KW"/>
</dbReference>
<dbReference type="GO" id="GO:0015648">
    <property type="term" value="F:lipid-linked peptidoglycan transporter activity"/>
    <property type="evidence" value="ECO:0007669"/>
    <property type="project" value="TreeGrafter"/>
</dbReference>
<evidence type="ECO:0008006" key="11">
    <source>
        <dbReference type="Google" id="ProtNLM"/>
    </source>
</evidence>
<keyword evidence="2" id="KW-1003">Cell membrane</keyword>
<keyword evidence="6 8" id="KW-1133">Transmembrane helix</keyword>
<feature type="transmembrane region" description="Helical" evidence="8">
    <location>
        <begin position="362"/>
        <end position="382"/>
    </location>
</feature>
<dbReference type="STRING" id="33888.A6122_2918"/>
<dbReference type="PANTHER" id="PTHR47019">
    <property type="entry name" value="LIPID II FLIPPASE MURJ"/>
    <property type="match status" value="1"/>
</dbReference>
<sequence>MASFSLGRASAVLASGTMVSRILGFVMSIVMANTIGAAVAPGADAFTTANLLPNTIYSIIAGGALNAVLVPQIVRAGLDADGGRGYINRLLTLALGLLLVTTVAATLLAPLLARLYAPGYGPEQYQLAVAFAFWCLPQVFFYGLFTILGEVLNARGSFGPFTWAPVLNNVVVIAGLLAFMLLFGADPEGDRPVESWTSAMVSLLAGSATLGIVVQSLFLMLFWRKVGLSYRPDFRFRGVGLGTAGRMSLWSFATVLLTIGAGIVESRVSSIASGEGPSAAALQKAWLIFMLPHSVIAISIAMAYFTKMSGHTARGEMKEFRSDVSTSLRLVLMMLVFAAAAIVVVAVPFGSVFTDRFADAQAIGAIATAYVIALPLFSSIAIMQRAFYALSDGLRPFLFTLVQVVVAVIGYLVVLRLPVDQVAIGIAAATSLGICVQAVVAALLLRRRLGGTGGRRILVRLVQFTIAAVPSAAVGYGVLVALGGTRPDGFAVSNYVEPLLSMAVIGTAMALVYVAVLWFLRVPELRALLAPVLRRLGR</sequence>
<dbReference type="InterPro" id="IPR051050">
    <property type="entry name" value="Lipid_II_flippase_MurJ/MviN"/>
</dbReference>
<evidence type="ECO:0000313" key="10">
    <source>
        <dbReference type="Proteomes" id="UP000077071"/>
    </source>
</evidence>
<evidence type="ECO:0000256" key="6">
    <source>
        <dbReference type="ARBA" id="ARBA00022989"/>
    </source>
</evidence>
<protein>
    <recommendedName>
        <fullName evidence="11">Murein biosynthesis integral membrane protein MurJ</fullName>
    </recommendedName>
</protein>
<evidence type="ECO:0000256" key="8">
    <source>
        <dbReference type="SAM" id="Phobius"/>
    </source>
</evidence>
<evidence type="ECO:0000256" key="4">
    <source>
        <dbReference type="ARBA" id="ARBA00022960"/>
    </source>
</evidence>
<dbReference type="InterPro" id="IPR004268">
    <property type="entry name" value="MurJ"/>
</dbReference>
<feature type="transmembrane region" description="Helical" evidence="8">
    <location>
        <begin position="21"/>
        <end position="43"/>
    </location>
</feature>
<dbReference type="NCBIfam" id="TIGR01695">
    <property type="entry name" value="murJ_mviN"/>
    <property type="match status" value="1"/>
</dbReference>
<evidence type="ECO:0000256" key="2">
    <source>
        <dbReference type="ARBA" id="ARBA00022475"/>
    </source>
</evidence>
<feature type="transmembrane region" description="Helical" evidence="8">
    <location>
        <begin position="125"/>
        <end position="149"/>
    </location>
</feature>
<feature type="transmembrane region" description="Helical" evidence="8">
    <location>
        <begin position="327"/>
        <end position="350"/>
    </location>
</feature>
<dbReference type="EMBL" id="CP015515">
    <property type="protein sequence ID" value="AND18026.1"/>
    <property type="molecule type" value="Genomic_DNA"/>
</dbReference>
<dbReference type="GO" id="GO:0034204">
    <property type="term" value="P:lipid translocation"/>
    <property type="evidence" value="ECO:0007669"/>
    <property type="project" value="TreeGrafter"/>
</dbReference>
<feature type="transmembrane region" description="Helical" evidence="8">
    <location>
        <begin position="203"/>
        <end position="223"/>
    </location>
</feature>
<keyword evidence="7 8" id="KW-0472">Membrane</keyword>
<feature type="transmembrane region" description="Helical" evidence="8">
    <location>
        <begin position="55"/>
        <end position="78"/>
    </location>
</feature>
<accession>A0A160KVM6</accession>
<comment type="subcellular location">
    <subcellularLocation>
        <location evidence="1">Cell membrane</location>
        <topology evidence="1">Multi-pass membrane protein</topology>
    </subcellularLocation>
</comment>
<gene>
    <name evidence="9" type="ORF">A6122_2918</name>
</gene>
<organism evidence="9 10">
    <name type="scientific">Rathayibacter tritici</name>
    <dbReference type="NCBI Taxonomy" id="33888"/>
    <lineage>
        <taxon>Bacteria</taxon>
        <taxon>Bacillati</taxon>
        <taxon>Actinomycetota</taxon>
        <taxon>Actinomycetes</taxon>
        <taxon>Micrococcales</taxon>
        <taxon>Microbacteriaceae</taxon>
        <taxon>Rathayibacter</taxon>
    </lineage>
</organism>
<evidence type="ECO:0000256" key="1">
    <source>
        <dbReference type="ARBA" id="ARBA00004651"/>
    </source>
</evidence>
<dbReference type="KEGG" id="rtn:A6122_2918"/>
<feature type="transmembrane region" description="Helical" evidence="8">
    <location>
        <begin position="457"/>
        <end position="479"/>
    </location>
</feature>
<feature type="transmembrane region" description="Helical" evidence="8">
    <location>
        <begin position="394"/>
        <end position="415"/>
    </location>
</feature>
<feature type="transmembrane region" description="Helical" evidence="8">
    <location>
        <begin position="90"/>
        <end position="113"/>
    </location>
</feature>
<name>A0A160KVM6_9MICO</name>
<dbReference type="OrthoDB" id="9786339at2"/>
<dbReference type="PRINTS" id="PR01806">
    <property type="entry name" value="VIRFACTRMVIN"/>
</dbReference>
<keyword evidence="10" id="KW-1185">Reference proteome</keyword>
<evidence type="ECO:0000256" key="5">
    <source>
        <dbReference type="ARBA" id="ARBA00022984"/>
    </source>
</evidence>
<dbReference type="Pfam" id="PF03023">
    <property type="entry name" value="MurJ"/>
    <property type="match status" value="1"/>
</dbReference>
<dbReference type="AlphaFoldDB" id="A0A160KVM6"/>
<dbReference type="RefSeq" id="WP_084416123.1">
    <property type="nucleotide sequence ID" value="NZ_CP015515.1"/>
</dbReference>
<evidence type="ECO:0000313" key="9">
    <source>
        <dbReference type="EMBL" id="AND18026.1"/>
    </source>
</evidence>
<feature type="transmembrane region" description="Helical" evidence="8">
    <location>
        <begin position="421"/>
        <end position="445"/>
    </location>
</feature>